<comment type="similarity">
    <text evidence="2">Belongs to the GSP E family.</text>
</comment>
<evidence type="ECO:0000313" key="7">
    <source>
        <dbReference type="EMBL" id="PPK77788.1"/>
    </source>
</evidence>
<evidence type="ECO:0000256" key="2">
    <source>
        <dbReference type="ARBA" id="ARBA00006611"/>
    </source>
</evidence>
<dbReference type="NCBIfam" id="TIGR02538">
    <property type="entry name" value="type_IV_pilB"/>
    <property type="match status" value="1"/>
</dbReference>
<dbReference type="Gene3D" id="3.30.300.160">
    <property type="entry name" value="Type II secretion system, protein E, N-terminal domain"/>
    <property type="match status" value="1"/>
</dbReference>
<evidence type="ECO:0000256" key="1">
    <source>
        <dbReference type="ARBA" id="ARBA00004496"/>
    </source>
</evidence>
<comment type="subcellular location">
    <subcellularLocation>
        <location evidence="1">Cytoplasm</location>
    </subcellularLocation>
</comment>
<evidence type="ECO:0000256" key="5">
    <source>
        <dbReference type="ARBA" id="ARBA00022840"/>
    </source>
</evidence>
<dbReference type="SUPFAM" id="SSF160246">
    <property type="entry name" value="EspE N-terminal domain-like"/>
    <property type="match status" value="1"/>
</dbReference>
<dbReference type="InterPro" id="IPR007831">
    <property type="entry name" value="T2SS_GspE_N"/>
</dbReference>
<proteinExistence type="inferred from homology"/>
<comment type="caution">
    <text evidence="7">The sequence shown here is derived from an EMBL/GenBank/DDBJ whole genome shotgun (WGS) entry which is preliminary data.</text>
</comment>
<accession>A0A2S6HJW5</accession>
<dbReference type="AlphaFoldDB" id="A0A2S6HJW5"/>
<evidence type="ECO:0000256" key="4">
    <source>
        <dbReference type="ARBA" id="ARBA00022741"/>
    </source>
</evidence>
<name>A0A2S6HJW5_9GAMM</name>
<protein>
    <submittedName>
        <fullName evidence="7">Type IV pilus assembly protein PilB</fullName>
    </submittedName>
</protein>
<evidence type="ECO:0000313" key="8">
    <source>
        <dbReference type="Proteomes" id="UP000240010"/>
    </source>
</evidence>
<dbReference type="InterPro" id="IPR027417">
    <property type="entry name" value="P-loop_NTPase"/>
</dbReference>
<dbReference type="GO" id="GO:0016887">
    <property type="term" value="F:ATP hydrolysis activity"/>
    <property type="evidence" value="ECO:0007669"/>
    <property type="project" value="InterPro"/>
</dbReference>
<organism evidence="7 8">
    <name type="scientific">Methylobacter tundripaludum</name>
    <dbReference type="NCBI Taxonomy" id="173365"/>
    <lineage>
        <taxon>Bacteria</taxon>
        <taxon>Pseudomonadati</taxon>
        <taxon>Pseudomonadota</taxon>
        <taxon>Gammaproteobacteria</taxon>
        <taxon>Methylococcales</taxon>
        <taxon>Methylococcaceae</taxon>
        <taxon>Methylobacter</taxon>
    </lineage>
</organism>
<dbReference type="Pfam" id="PF00437">
    <property type="entry name" value="T2SSE"/>
    <property type="match status" value="1"/>
</dbReference>
<dbReference type="PROSITE" id="PS00662">
    <property type="entry name" value="T2SP_E"/>
    <property type="match status" value="1"/>
</dbReference>
<dbReference type="InterPro" id="IPR001482">
    <property type="entry name" value="T2SS/T4SS_dom"/>
</dbReference>
<feature type="domain" description="Bacterial type II secretion system protein E" evidence="6">
    <location>
        <begin position="389"/>
        <end position="403"/>
    </location>
</feature>
<sequence length="570" mass="63359">MTTASTNLQFSGLTRCLIEKGLLTESDAQIHSQEAQKNQIPLIRYLVANKLINSKALAYQASQEFGVPFFDLDAIDFRRLPINLVSEKLIRKCHALPLFARGKTLFVAVSDPTDFRALDDIKFHSRLNPEAILVEEDKLIKAIEASLEAADTSMTDMLDEDLENLDITGGEEDNAKADVNSDIDDAPIVRYVNKILLDSIKQGVSDIHMEPYEKTFRIRYRSDGILRQVASPPPSIANRLVSRLKVMSKMDIAERRVPQDGRIKMTLSKNRAIDFRVNTCPTLFGEKVVLRILDPTSAQLGIEKLGFEPEQQRIFLEAINKPYGLVLVTGPTGSGKTVTLYTGLNILNTMERNISTAEDPVEITVEGINQVNMNPKAGLTFASALRAFLRQDPDIIMVGEIRDLETAEIAVKAAQTGHLVLSTLHTNDAPQTLNRLMQMGIPPFNIVAAVNLIMAQRLGRRLCEHCKVPANFPDKVLLDAGFKQEELHDLKIFSAVGCEHCTNGYKGRVGVYQVLTLTDKMRSLILNGGNTDQLAECALAEGFNDLRRSGLNKVRMGMTSLEEIDRITKE</sequence>
<dbReference type="Pfam" id="PF05157">
    <property type="entry name" value="MshEN"/>
    <property type="match status" value="1"/>
</dbReference>
<dbReference type="GO" id="GO:0009297">
    <property type="term" value="P:pilus assembly"/>
    <property type="evidence" value="ECO:0007669"/>
    <property type="project" value="InterPro"/>
</dbReference>
<dbReference type="Gene3D" id="3.40.50.300">
    <property type="entry name" value="P-loop containing nucleotide triphosphate hydrolases"/>
    <property type="match status" value="1"/>
</dbReference>
<dbReference type="Gene3D" id="3.30.450.90">
    <property type="match status" value="1"/>
</dbReference>
<dbReference type="InterPro" id="IPR013374">
    <property type="entry name" value="ATPase_typ4_pilus-assembl_PilB"/>
</dbReference>
<reference evidence="7 8" key="1">
    <citation type="submission" date="2018-02" db="EMBL/GenBank/DDBJ databases">
        <title>Subsurface microbial communities from deep shales in Ohio and West Virginia, USA.</title>
        <authorList>
            <person name="Wrighton K."/>
        </authorList>
    </citation>
    <scope>NUCLEOTIDE SEQUENCE [LARGE SCALE GENOMIC DNA]</scope>
    <source>
        <strain evidence="7 8">OWC-DMM</strain>
    </source>
</reference>
<dbReference type="FunFam" id="3.30.450.90:FF:000001">
    <property type="entry name" value="Type II secretion system ATPase GspE"/>
    <property type="match status" value="1"/>
</dbReference>
<dbReference type="GO" id="GO:0005886">
    <property type="term" value="C:plasma membrane"/>
    <property type="evidence" value="ECO:0007669"/>
    <property type="project" value="TreeGrafter"/>
</dbReference>
<dbReference type="Proteomes" id="UP000240010">
    <property type="component" value="Unassembled WGS sequence"/>
</dbReference>
<evidence type="ECO:0000259" key="6">
    <source>
        <dbReference type="PROSITE" id="PS00662"/>
    </source>
</evidence>
<dbReference type="GO" id="GO:0005524">
    <property type="term" value="F:ATP binding"/>
    <property type="evidence" value="ECO:0007669"/>
    <property type="project" value="UniProtKB-KW"/>
</dbReference>
<keyword evidence="4" id="KW-0547">Nucleotide-binding</keyword>
<keyword evidence="5" id="KW-0067">ATP-binding</keyword>
<keyword evidence="3" id="KW-0963">Cytoplasm</keyword>
<dbReference type="CDD" id="cd01129">
    <property type="entry name" value="PulE-GspE-like"/>
    <property type="match status" value="1"/>
</dbReference>
<dbReference type="FunFam" id="3.40.50.300:FF:000398">
    <property type="entry name" value="Type IV pilus assembly ATPase PilB"/>
    <property type="match status" value="1"/>
</dbReference>
<dbReference type="RefSeq" id="WP_027148923.1">
    <property type="nucleotide sequence ID" value="NZ_PTIZ01000001.1"/>
</dbReference>
<evidence type="ECO:0000256" key="3">
    <source>
        <dbReference type="ARBA" id="ARBA00022490"/>
    </source>
</evidence>
<dbReference type="GO" id="GO:0005737">
    <property type="term" value="C:cytoplasm"/>
    <property type="evidence" value="ECO:0007669"/>
    <property type="project" value="UniProtKB-SubCell"/>
</dbReference>
<dbReference type="PANTHER" id="PTHR30258:SF1">
    <property type="entry name" value="PROTEIN TRANSPORT PROTEIN HOFB HOMOLOG"/>
    <property type="match status" value="1"/>
</dbReference>
<dbReference type="InterPro" id="IPR037257">
    <property type="entry name" value="T2SS_E_N_sf"/>
</dbReference>
<dbReference type="SUPFAM" id="SSF52540">
    <property type="entry name" value="P-loop containing nucleoside triphosphate hydrolases"/>
    <property type="match status" value="1"/>
</dbReference>
<gene>
    <name evidence="7" type="ORF">B0F87_101169</name>
</gene>
<dbReference type="PANTHER" id="PTHR30258">
    <property type="entry name" value="TYPE II SECRETION SYSTEM PROTEIN GSPE-RELATED"/>
    <property type="match status" value="1"/>
</dbReference>
<dbReference type="EMBL" id="PTIZ01000001">
    <property type="protein sequence ID" value="PPK77788.1"/>
    <property type="molecule type" value="Genomic_DNA"/>
</dbReference>